<keyword evidence="3" id="KW-1185">Reference proteome</keyword>
<dbReference type="InterPro" id="IPR057695">
    <property type="entry name" value="DUF7935"/>
</dbReference>
<reference evidence="2 3" key="1">
    <citation type="submission" date="2018-04" db="EMBL/GenBank/DDBJ databases">
        <title>Genomic Encyclopedia of Type Strains, Phase IV (KMG-IV): sequencing the most valuable type-strain genomes for metagenomic binning, comparative biology and taxonomic classification.</title>
        <authorList>
            <person name="Goeker M."/>
        </authorList>
    </citation>
    <scope>NUCLEOTIDE SEQUENCE [LARGE SCALE GENOMIC DNA]</scope>
    <source>
        <strain evidence="2 3">DSM 100231</strain>
    </source>
</reference>
<accession>A0A2U1B3I1</accession>
<evidence type="ECO:0000313" key="2">
    <source>
        <dbReference type="EMBL" id="PVY43223.1"/>
    </source>
</evidence>
<dbReference type="Pfam" id="PF25589">
    <property type="entry name" value="DUF7935"/>
    <property type="match status" value="1"/>
</dbReference>
<evidence type="ECO:0000256" key="1">
    <source>
        <dbReference type="SAM" id="Phobius"/>
    </source>
</evidence>
<keyword evidence="1" id="KW-1133">Transmembrane helix</keyword>
<gene>
    <name evidence="2" type="ORF">C8E01_102401</name>
</gene>
<dbReference type="EMBL" id="QEKI01000002">
    <property type="protein sequence ID" value="PVY43223.1"/>
    <property type="molecule type" value="Genomic_DNA"/>
</dbReference>
<comment type="caution">
    <text evidence="2">The sequence shown here is derived from an EMBL/GenBank/DDBJ whole genome shotgun (WGS) entry which is preliminary data.</text>
</comment>
<organism evidence="2 3">
    <name type="scientific">Pontibacter virosus</name>
    <dbReference type="NCBI Taxonomy" id="1765052"/>
    <lineage>
        <taxon>Bacteria</taxon>
        <taxon>Pseudomonadati</taxon>
        <taxon>Bacteroidota</taxon>
        <taxon>Cytophagia</taxon>
        <taxon>Cytophagales</taxon>
        <taxon>Hymenobacteraceae</taxon>
        <taxon>Pontibacter</taxon>
    </lineage>
</organism>
<proteinExistence type="predicted"/>
<name>A0A2U1B3I1_9BACT</name>
<keyword evidence="1" id="KW-0812">Transmembrane</keyword>
<dbReference type="AlphaFoldDB" id="A0A2U1B3I1"/>
<protein>
    <submittedName>
        <fullName evidence="2">Uncharacterized protein</fullName>
    </submittedName>
</protein>
<sequence>MQMEEGTNIILDILKISIPAILVAAVAYSMLKKVLERDYKLRLLELRQKNAEIVTPIRLQAYERIVLLLERITPSNLLLRVSGGEHSAAEYHRILLTEIRNEFNHNMSQQVYMTEQSWQQVRHAREEVVNLINKSYQSLGEKAKGTELAKRILENVLNNEIDPTARAISFLKQEIGQVF</sequence>
<feature type="transmembrane region" description="Helical" evidence="1">
    <location>
        <begin position="13"/>
        <end position="31"/>
    </location>
</feature>
<evidence type="ECO:0000313" key="3">
    <source>
        <dbReference type="Proteomes" id="UP000245466"/>
    </source>
</evidence>
<dbReference type="Proteomes" id="UP000245466">
    <property type="component" value="Unassembled WGS sequence"/>
</dbReference>
<keyword evidence="1" id="KW-0472">Membrane</keyword>